<sequence>MAGRRDLLFGAWWVGPLVLIVVIQSVVYDGWRHVYFIYPAFVLLAVRGLRAGVRGWQAAPRGSAGRRWGLVAGVLLAVGVAHTAARQVADHPHQHSYFGFLPGPVAGQLFERDYWGISALQGLTWVLAHDQRATVAISDTLYSKDFLGNNAQLLPPADRARLRLVPHHQAEYFIGMYRWHPAPYEASYGTAIHEIRVAGLPILTVFRR</sequence>
<keyword evidence="3" id="KW-1185">Reference proteome</keyword>
<proteinExistence type="predicted"/>
<accession>A0ABW2U559</accession>
<feature type="transmembrane region" description="Helical" evidence="1">
    <location>
        <begin position="34"/>
        <end position="53"/>
    </location>
</feature>
<organism evidence="2 3">
    <name type="scientific">Hymenobacter humi</name>
    <dbReference type="NCBI Taxonomy" id="1411620"/>
    <lineage>
        <taxon>Bacteria</taxon>
        <taxon>Pseudomonadati</taxon>
        <taxon>Bacteroidota</taxon>
        <taxon>Cytophagia</taxon>
        <taxon>Cytophagales</taxon>
        <taxon>Hymenobacteraceae</taxon>
        <taxon>Hymenobacter</taxon>
    </lineage>
</organism>
<keyword evidence="1" id="KW-0812">Transmembrane</keyword>
<evidence type="ECO:0000256" key="1">
    <source>
        <dbReference type="SAM" id="Phobius"/>
    </source>
</evidence>
<dbReference type="EMBL" id="JBHTEK010000001">
    <property type="protein sequence ID" value="MFC7667507.1"/>
    <property type="molecule type" value="Genomic_DNA"/>
</dbReference>
<comment type="caution">
    <text evidence="2">The sequence shown here is derived from an EMBL/GenBank/DDBJ whole genome shotgun (WGS) entry which is preliminary data.</text>
</comment>
<feature type="transmembrane region" description="Helical" evidence="1">
    <location>
        <begin position="65"/>
        <end position="85"/>
    </location>
</feature>
<gene>
    <name evidence="2" type="ORF">ACFQT0_08995</name>
</gene>
<dbReference type="Proteomes" id="UP001596513">
    <property type="component" value="Unassembled WGS sequence"/>
</dbReference>
<evidence type="ECO:0000313" key="3">
    <source>
        <dbReference type="Proteomes" id="UP001596513"/>
    </source>
</evidence>
<reference evidence="3" key="1">
    <citation type="journal article" date="2019" name="Int. J. Syst. Evol. Microbiol.">
        <title>The Global Catalogue of Microorganisms (GCM) 10K type strain sequencing project: providing services to taxonomists for standard genome sequencing and annotation.</title>
        <authorList>
            <consortium name="The Broad Institute Genomics Platform"/>
            <consortium name="The Broad Institute Genome Sequencing Center for Infectious Disease"/>
            <person name="Wu L."/>
            <person name="Ma J."/>
        </authorList>
    </citation>
    <scope>NUCLEOTIDE SEQUENCE [LARGE SCALE GENOMIC DNA]</scope>
    <source>
        <strain evidence="3">JCM 19635</strain>
    </source>
</reference>
<feature type="transmembrane region" description="Helical" evidence="1">
    <location>
        <begin position="7"/>
        <end position="28"/>
    </location>
</feature>
<evidence type="ECO:0000313" key="2">
    <source>
        <dbReference type="EMBL" id="MFC7667507.1"/>
    </source>
</evidence>
<keyword evidence="1" id="KW-1133">Transmembrane helix</keyword>
<protein>
    <submittedName>
        <fullName evidence="2">Uncharacterized protein</fullName>
    </submittedName>
</protein>
<keyword evidence="1" id="KW-0472">Membrane</keyword>
<name>A0ABW2U559_9BACT</name>
<dbReference type="RefSeq" id="WP_380202087.1">
    <property type="nucleotide sequence ID" value="NZ_JBHTEK010000001.1"/>
</dbReference>